<accession>A0A815EJE5</accession>
<evidence type="ECO:0000313" key="3">
    <source>
        <dbReference type="Proteomes" id="UP000663860"/>
    </source>
</evidence>
<dbReference type="Proteomes" id="UP000663860">
    <property type="component" value="Unassembled WGS sequence"/>
</dbReference>
<organism evidence="2 3">
    <name type="scientific">Adineta steineri</name>
    <dbReference type="NCBI Taxonomy" id="433720"/>
    <lineage>
        <taxon>Eukaryota</taxon>
        <taxon>Metazoa</taxon>
        <taxon>Spiralia</taxon>
        <taxon>Gnathifera</taxon>
        <taxon>Rotifera</taxon>
        <taxon>Eurotatoria</taxon>
        <taxon>Bdelloidea</taxon>
        <taxon>Adinetida</taxon>
        <taxon>Adinetidae</taxon>
        <taxon>Adineta</taxon>
    </lineage>
</organism>
<protein>
    <submittedName>
        <fullName evidence="2">Uncharacterized protein</fullName>
    </submittedName>
</protein>
<dbReference type="EMBL" id="CAJNOE010000696">
    <property type="protein sequence ID" value="CAF1312307.1"/>
    <property type="molecule type" value="Genomic_DNA"/>
</dbReference>
<comment type="caution">
    <text evidence="2">The sequence shown here is derived from an EMBL/GenBank/DDBJ whole genome shotgun (WGS) entry which is preliminary data.</text>
</comment>
<name>A0A815EJE5_9BILA</name>
<feature type="compositionally biased region" description="Low complexity" evidence="1">
    <location>
        <begin position="82"/>
        <end position="130"/>
    </location>
</feature>
<feature type="compositionally biased region" description="Low complexity" evidence="1">
    <location>
        <begin position="141"/>
        <end position="166"/>
    </location>
</feature>
<gene>
    <name evidence="2" type="ORF">IZO911_LOCUS34676</name>
</gene>
<feature type="region of interest" description="Disordered" evidence="1">
    <location>
        <begin position="44"/>
        <end position="211"/>
    </location>
</feature>
<proteinExistence type="predicted"/>
<feature type="compositionally biased region" description="Low complexity" evidence="1">
    <location>
        <begin position="44"/>
        <end position="74"/>
    </location>
</feature>
<reference evidence="2" key="1">
    <citation type="submission" date="2021-02" db="EMBL/GenBank/DDBJ databases">
        <authorList>
            <person name="Nowell W R."/>
        </authorList>
    </citation>
    <scope>NUCLEOTIDE SEQUENCE</scope>
</reference>
<evidence type="ECO:0000256" key="1">
    <source>
        <dbReference type="SAM" id="MobiDB-lite"/>
    </source>
</evidence>
<evidence type="ECO:0000313" key="2">
    <source>
        <dbReference type="EMBL" id="CAF1312307.1"/>
    </source>
</evidence>
<dbReference type="AlphaFoldDB" id="A0A815EJE5"/>
<sequence length="455" mass="51954">MVDQHPSLLLPLLQPQPLKLHQLRQHQHQLQQQHPQPQLRQQLLRQQRQLQQQPLQQQPHPLQHQHPQPRLQQQHPRHQLHQQHQPLQHQLQQQHPQLQLQQQHQQPQLQQQHPLPPLQQQHQLQQQQLQPRRHRHPQPPLQQQHPQLQLQQQHPLHQLQQQQPQRLQHRRPQPQLQQQHPRHQHQQQLPPQQHLHHPHPRPQPLRHQQPQQLQLVTTVSCPSGYSATQTAKCVDILGSLYNCGSVGFICSSKYRICSAGVCKTAPTTQLSGATVIPAWVGTSTDDDIQQVSLPVNVTLYNYSTSLVTVSTNGLLCLGYCTIAYANENLPTGLVGGPTAFVFWYDLAINDGTGQMVSYSTSGTAPNRITGFEYYLSSTANPSSYYHFLILFYENLPNIVEYVYLEISDGGSSATIGVQQSSSGPSITYSVDQAFAVAYNTTLQFDTNAGTYIRLG</sequence>